<dbReference type="GO" id="GO:0005743">
    <property type="term" value="C:mitochondrial inner membrane"/>
    <property type="evidence" value="ECO:0007669"/>
    <property type="project" value="InterPro"/>
</dbReference>
<dbReference type="Pfam" id="PF20778">
    <property type="entry name" value="SLS1_C"/>
    <property type="match status" value="1"/>
</dbReference>
<feature type="compositionally biased region" description="Basic and acidic residues" evidence="1">
    <location>
        <begin position="774"/>
        <end position="791"/>
    </location>
</feature>
<feature type="domain" description="SLS1 C-terminal" evidence="4">
    <location>
        <begin position="437"/>
        <end position="752"/>
    </location>
</feature>
<feature type="region of interest" description="Disordered" evidence="1">
    <location>
        <begin position="188"/>
        <end position="208"/>
    </location>
</feature>
<dbReference type="Pfam" id="PF14611">
    <property type="entry name" value="KH_SLS1_1"/>
    <property type="match status" value="1"/>
</dbReference>
<feature type="compositionally biased region" description="Pro residues" evidence="1">
    <location>
        <begin position="44"/>
        <end position="54"/>
    </location>
</feature>
<feature type="region of interest" description="Disordered" evidence="1">
    <location>
        <begin position="26"/>
        <end position="62"/>
    </location>
</feature>
<feature type="region of interest" description="Disordered" evidence="1">
    <location>
        <begin position="457"/>
        <end position="480"/>
    </location>
</feature>
<dbReference type="InterPro" id="IPR032741">
    <property type="entry name" value="Sls1_KH-1"/>
</dbReference>
<dbReference type="EMBL" id="MU001878">
    <property type="protein sequence ID" value="KAF2794827.1"/>
    <property type="molecule type" value="Genomic_DNA"/>
</dbReference>
<accession>A0A6A6XGM4</accession>
<organism evidence="5 6">
    <name type="scientific">Melanomma pulvis-pyrius CBS 109.77</name>
    <dbReference type="NCBI Taxonomy" id="1314802"/>
    <lineage>
        <taxon>Eukaryota</taxon>
        <taxon>Fungi</taxon>
        <taxon>Dikarya</taxon>
        <taxon>Ascomycota</taxon>
        <taxon>Pezizomycotina</taxon>
        <taxon>Dothideomycetes</taxon>
        <taxon>Pleosporomycetidae</taxon>
        <taxon>Pleosporales</taxon>
        <taxon>Melanommataceae</taxon>
        <taxon>Melanomma</taxon>
    </lineage>
</organism>
<evidence type="ECO:0000259" key="3">
    <source>
        <dbReference type="Pfam" id="PF20776"/>
    </source>
</evidence>
<dbReference type="InterPro" id="IPR048401">
    <property type="entry name" value="SLS1_C"/>
</dbReference>
<gene>
    <name evidence="5" type="ORF">K505DRAFT_374358</name>
</gene>
<feature type="region of interest" description="Disordered" evidence="1">
    <location>
        <begin position="766"/>
        <end position="794"/>
    </location>
</feature>
<dbReference type="AlphaFoldDB" id="A0A6A6XGM4"/>
<dbReference type="OrthoDB" id="5392646at2759"/>
<evidence type="ECO:0000313" key="6">
    <source>
        <dbReference type="Proteomes" id="UP000799757"/>
    </source>
</evidence>
<keyword evidence="6" id="KW-1185">Reference proteome</keyword>
<feature type="region of interest" description="Disordered" evidence="1">
    <location>
        <begin position="863"/>
        <end position="919"/>
    </location>
</feature>
<name>A0A6A6XGM4_9PLEO</name>
<sequence length="919" mass="103109">MLSSAFVCVRCELKLARPRLAALSRRPSRAAFSASARRHDALDEPPPFQFPVPRPRSELSERPLGRLRKRKGKAPIRETTARLGGVKALGDDAEILMLKEEGDAPPEETPTPHVDTREPVDIIASLQLENAEVGQDDIHRLLESLRPQTHAPPDEPQYISQATFFKLNNALIEGFTTSQLSYYYTSQQRHRKKNSSPPTSPKIAGTAKSTIDRTEWHPGTTQLTRRLPGAHLSRGIKKKAVSKVLLADQILRTIWNAVLLEEIEAPGEIELILKPWQLHLLNSSNPTPLDRIGRDRKAKIEFYQSHHVLRITADKSTAEYAADDVQQLLQNTETLRLNLEPWLPFMTEDAVAKNSTTKRLPPRTLEAVAKLSGTYIQVVTDHMVLIRGLSKHSVEEARRGLFQMLPFQTSPRYIDRRKLDAMQEQRHLLPTAFKNFLDYRFRSLELGRWALPILKSTDDGSTPQHEGDKSHQAGTKSDQHMPSQIVTALQATQDNVRIRRNEPKESFQVRRSVSAEFGQVLVPLINKTASDALNAPFCHVFPGLSKLLMNEAFSTEAESATPKLEYEFTGNPAQANPLKDGQKHPDLLMKFKYQQGSEPKLHSVTLKMKEHFHDVLLPEKAVDIRYKVTQELKLLDLEGQPQVREYIDAICVNIESGARLTAPPLLEIKVPKSAIPGSSPYAKGDRILEYFLTGIRYRQSVTSEYQKHVVSYSTTRAGKLGKKGGTLSVYYNVGKDTKLSDVTALKKFVQTSFVVADQLTAAAANNKPMAKTIRPRDQTSARKTRRSEARNSEYTPHNFVEFETDHVAPPAFDTVNSTIDRIPDDAIEHPFRIADGDIENPYIASFLSEDNFTEPEIAEKVDTEEIRDEPSSGTVNDIVEVGGTEIDEVVDSEGISNEPTLSEPKVTDREENKALQSSS</sequence>
<evidence type="ECO:0000259" key="4">
    <source>
        <dbReference type="Pfam" id="PF20778"/>
    </source>
</evidence>
<dbReference type="PANTHER" id="PTHR37919:SF2">
    <property type="entry name" value="EXPERA DOMAIN-CONTAINING PROTEIN"/>
    <property type="match status" value="1"/>
</dbReference>
<feature type="domain" description="SLS1 N-terminal" evidence="3">
    <location>
        <begin position="132"/>
        <end position="256"/>
    </location>
</feature>
<dbReference type="InterPro" id="IPR048400">
    <property type="entry name" value="SLS1_N"/>
</dbReference>
<dbReference type="Proteomes" id="UP000799757">
    <property type="component" value="Unassembled WGS sequence"/>
</dbReference>
<protein>
    <submittedName>
        <fullName evidence="5">Uncharacterized protein</fullName>
    </submittedName>
</protein>
<dbReference type="Pfam" id="PF20776">
    <property type="entry name" value="SLS1_N"/>
    <property type="match status" value="1"/>
</dbReference>
<feature type="domain" description="SLS1 first KH" evidence="2">
    <location>
        <begin position="266"/>
        <end position="332"/>
    </location>
</feature>
<feature type="compositionally biased region" description="Low complexity" evidence="1">
    <location>
        <begin position="26"/>
        <end position="35"/>
    </location>
</feature>
<evidence type="ECO:0000313" key="5">
    <source>
        <dbReference type="EMBL" id="KAF2794827.1"/>
    </source>
</evidence>
<evidence type="ECO:0000256" key="1">
    <source>
        <dbReference type="SAM" id="MobiDB-lite"/>
    </source>
</evidence>
<dbReference type="PANTHER" id="PTHR37919">
    <property type="entry name" value="PROTEIN CBG05606"/>
    <property type="match status" value="1"/>
</dbReference>
<evidence type="ECO:0000259" key="2">
    <source>
        <dbReference type="Pfam" id="PF14611"/>
    </source>
</evidence>
<reference evidence="5" key="1">
    <citation type="journal article" date="2020" name="Stud. Mycol.">
        <title>101 Dothideomycetes genomes: a test case for predicting lifestyles and emergence of pathogens.</title>
        <authorList>
            <person name="Haridas S."/>
            <person name="Albert R."/>
            <person name="Binder M."/>
            <person name="Bloem J."/>
            <person name="Labutti K."/>
            <person name="Salamov A."/>
            <person name="Andreopoulos B."/>
            <person name="Baker S."/>
            <person name="Barry K."/>
            <person name="Bills G."/>
            <person name="Bluhm B."/>
            <person name="Cannon C."/>
            <person name="Castanera R."/>
            <person name="Culley D."/>
            <person name="Daum C."/>
            <person name="Ezra D."/>
            <person name="Gonzalez J."/>
            <person name="Henrissat B."/>
            <person name="Kuo A."/>
            <person name="Liang C."/>
            <person name="Lipzen A."/>
            <person name="Lutzoni F."/>
            <person name="Magnuson J."/>
            <person name="Mondo S."/>
            <person name="Nolan M."/>
            <person name="Ohm R."/>
            <person name="Pangilinan J."/>
            <person name="Park H.-J."/>
            <person name="Ramirez L."/>
            <person name="Alfaro M."/>
            <person name="Sun H."/>
            <person name="Tritt A."/>
            <person name="Yoshinaga Y."/>
            <person name="Zwiers L.-H."/>
            <person name="Turgeon B."/>
            <person name="Goodwin S."/>
            <person name="Spatafora J."/>
            <person name="Crous P."/>
            <person name="Grigoriev I."/>
        </authorList>
    </citation>
    <scope>NUCLEOTIDE SEQUENCE</scope>
    <source>
        <strain evidence="5">CBS 109.77</strain>
    </source>
</reference>
<proteinExistence type="predicted"/>